<dbReference type="Pfam" id="PF14441">
    <property type="entry name" value="OTT_1508_deam"/>
    <property type="match status" value="1"/>
</dbReference>
<sequence>MTKKEAFQIDGAENISLLSLLHLVPIQPRKNPSSCLSISQSYTYALPLDKERSLAGTLAFISSIRDDTDHIPAVCVVEEPNSNCMGILLAVNRVGFNDGTNILRDLKQGFDKIFHILAGRLDGECDASSTESEVFTAIVSMCTSRILSRLGLIPGRKRSRKSVKDSLSEAIDCTRRLGNGKNQHTKTVVLSFVTAAKDLIKLINSWCNHQTTARLENLVEGIHRLYQQQTIHETLRLIPNKDMDPSTRRSLVNMISKVARYRQATRFLVRTAKNFPMVRRARVETVILPQDAFQRFSFDEREPQLLSTVLRIAPNMNANNLSQIWHLLQTTETEATRRFSQQTKNTLYQAKIHAEVQLIFHCELQRLLKFPRVIASSKDACYLCNAFISMHGTAHAPRCHGRLYPGWRLPFIPHLSNLERRLNCYLETVIKDSLSAMLSKQKRIMFPFPQESTLLTLPTSASTLESIVPGLSPLSTRSENITSEDSHSSSAGSHVHGNHGHRLDIDSTGSIVDISVTEDIMGSDDLSLNGSSDSDVLAVDLLYPGTSLTKQMKSMSPLYTAGSLEVQIECDGRSRSANAPANGLVYTIEWLTAEAVKKSEGKCHSRCVIDVESLNGEASHIMCNENTLYIATRDSVIRLRFHSKAGCVE</sequence>
<accession>B8MN28</accession>
<dbReference type="RefSeq" id="XP_002486215.1">
    <property type="nucleotide sequence ID" value="XM_002486170.1"/>
</dbReference>
<dbReference type="VEuPathDB" id="FungiDB:TSTA_102070"/>
<protein>
    <submittedName>
        <fullName evidence="2">Uncharacterized protein</fullName>
    </submittedName>
</protein>
<dbReference type="eggNOG" id="ENOG502RXAF">
    <property type="taxonomic scope" value="Eukaryota"/>
</dbReference>
<name>B8MN28_TALSN</name>
<evidence type="ECO:0000256" key="1">
    <source>
        <dbReference type="SAM" id="MobiDB-lite"/>
    </source>
</evidence>
<organism evidence="2 3">
    <name type="scientific">Talaromyces stipitatus (strain ATCC 10500 / CBS 375.48 / QM 6759 / NRRL 1006)</name>
    <name type="common">Penicillium stipitatum</name>
    <dbReference type="NCBI Taxonomy" id="441959"/>
    <lineage>
        <taxon>Eukaryota</taxon>
        <taxon>Fungi</taxon>
        <taxon>Dikarya</taxon>
        <taxon>Ascomycota</taxon>
        <taxon>Pezizomycotina</taxon>
        <taxon>Eurotiomycetes</taxon>
        <taxon>Eurotiomycetidae</taxon>
        <taxon>Eurotiales</taxon>
        <taxon>Trichocomaceae</taxon>
        <taxon>Talaromyces</taxon>
        <taxon>Talaromyces sect. Talaromyces</taxon>
    </lineage>
</organism>
<feature type="region of interest" description="Disordered" evidence="1">
    <location>
        <begin position="475"/>
        <end position="504"/>
    </location>
</feature>
<dbReference type="HOGENOM" id="CLU_013219_0_0_1"/>
<dbReference type="InParanoid" id="B8MN28"/>
<proteinExistence type="predicted"/>
<keyword evidence="3" id="KW-1185">Reference proteome</keyword>
<dbReference type="PhylomeDB" id="B8MN28"/>
<dbReference type="AlphaFoldDB" id="B8MN28"/>
<dbReference type="OMA" id="CASKDAC"/>
<dbReference type="OrthoDB" id="4851849at2759"/>
<evidence type="ECO:0000313" key="3">
    <source>
        <dbReference type="Proteomes" id="UP000001745"/>
    </source>
</evidence>
<evidence type="ECO:0000313" key="2">
    <source>
        <dbReference type="EMBL" id="EED13977.1"/>
    </source>
</evidence>
<dbReference type="Proteomes" id="UP000001745">
    <property type="component" value="Unassembled WGS sequence"/>
</dbReference>
<dbReference type="EMBL" id="EQ962658">
    <property type="protein sequence ID" value="EED13977.1"/>
    <property type="molecule type" value="Genomic_DNA"/>
</dbReference>
<dbReference type="InterPro" id="IPR027796">
    <property type="entry name" value="OTT_1508_deam-like"/>
</dbReference>
<dbReference type="GeneID" id="8099252"/>
<gene>
    <name evidence="2" type="ORF">TSTA_102070</name>
</gene>
<reference evidence="3" key="1">
    <citation type="journal article" date="2015" name="Genome Announc.">
        <title>Genome sequence of the AIDS-associated pathogen Penicillium marneffei (ATCC18224) and its near taxonomic relative Talaromyces stipitatus (ATCC10500).</title>
        <authorList>
            <person name="Nierman W.C."/>
            <person name="Fedorova-Abrams N.D."/>
            <person name="Andrianopoulos A."/>
        </authorList>
    </citation>
    <scope>NUCLEOTIDE SEQUENCE [LARGE SCALE GENOMIC DNA]</scope>
    <source>
        <strain evidence="3">ATCC 10500 / CBS 375.48 / QM 6759 / NRRL 1006</strain>
    </source>
</reference>